<dbReference type="InterPro" id="IPR051451">
    <property type="entry name" value="PhoH2-like"/>
</dbReference>
<dbReference type="InterPro" id="IPR027417">
    <property type="entry name" value="P-loop_NTPase"/>
</dbReference>
<name>A0A6J7J7Z1_9ZZZZ</name>
<evidence type="ECO:0000256" key="2">
    <source>
        <dbReference type="ARBA" id="ARBA00022840"/>
    </source>
</evidence>
<evidence type="ECO:0000313" key="4">
    <source>
        <dbReference type="EMBL" id="CAB4769615.1"/>
    </source>
</evidence>
<evidence type="ECO:0000256" key="1">
    <source>
        <dbReference type="ARBA" id="ARBA00022741"/>
    </source>
</evidence>
<accession>A0A6J7J7Z1</accession>
<dbReference type="PANTHER" id="PTHR30473:SF2">
    <property type="entry name" value="PIN DOMAIN-CONTAINING PROTEIN"/>
    <property type="match status" value="1"/>
</dbReference>
<keyword evidence="2" id="KW-0067">ATP-binding</keyword>
<gene>
    <name evidence="4" type="ORF">UFOPK2754_03022</name>
    <name evidence="5" type="ORF">UFOPK3139_02722</name>
    <name evidence="6" type="ORF">UFOPK3543_03112</name>
</gene>
<protein>
    <submittedName>
        <fullName evidence="6">Unannotated protein</fullName>
    </submittedName>
</protein>
<dbReference type="PANTHER" id="PTHR30473">
    <property type="entry name" value="PROTEIN PHOH"/>
    <property type="match status" value="1"/>
</dbReference>
<evidence type="ECO:0000313" key="5">
    <source>
        <dbReference type="EMBL" id="CAB4836012.1"/>
    </source>
</evidence>
<organism evidence="6">
    <name type="scientific">freshwater metagenome</name>
    <dbReference type="NCBI Taxonomy" id="449393"/>
    <lineage>
        <taxon>unclassified sequences</taxon>
        <taxon>metagenomes</taxon>
        <taxon>ecological metagenomes</taxon>
    </lineage>
</organism>
<evidence type="ECO:0000313" key="6">
    <source>
        <dbReference type="EMBL" id="CAB4938684.1"/>
    </source>
</evidence>
<evidence type="ECO:0000259" key="3">
    <source>
        <dbReference type="Pfam" id="PF02562"/>
    </source>
</evidence>
<dbReference type="AlphaFoldDB" id="A0A6J7J7Z1"/>
<dbReference type="EMBL" id="CAFABA010000155">
    <property type="protein sequence ID" value="CAB4836012.1"/>
    <property type="molecule type" value="Genomic_DNA"/>
</dbReference>
<reference evidence="6" key="1">
    <citation type="submission" date="2020-05" db="EMBL/GenBank/DDBJ databases">
        <authorList>
            <person name="Chiriac C."/>
            <person name="Salcher M."/>
            <person name="Ghai R."/>
            <person name="Kavagutti S V."/>
        </authorList>
    </citation>
    <scope>NUCLEOTIDE SEQUENCE</scope>
</reference>
<dbReference type="InterPro" id="IPR003714">
    <property type="entry name" value="PhoH"/>
</dbReference>
<dbReference type="Gene3D" id="3.40.50.300">
    <property type="entry name" value="P-loop containing nucleotide triphosphate hydrolases"/>
    <property type="match status" value="1"/>
</dbReference>
<dbReference type="GO" id="GO:0005524">
    <property type="term" value="F:ATP binding"/>
    <property type="evidence" value="ECO:0007669"/>
    <property type="project" value="UniProtKB-KW"/>
</dbReference>
<dbReference type="Pfam" id="PF02562">
    <property type="entry name" value="PhoH"/>
    <property type="match status" value="1"/>
</dbReference>
<dbReference type="EMBL" id="CAFBMH010000205">
    <property type="protein sequence ID" value="CAB4938684.1"/>
    <property type="molecule type" value="Genomic_DNA"/>
</dbReference>
<sequence>MAKTLADEGFDTVVVTKDLPLRLKAAAVGIPADEYRNELAAPNEWPGIATVDPAPSELIDALYEGARVDAEEVGHELLTHTSVILRSGSQSAIARVLPNKTLRLIHPPTAFGLRARSAEQQIALDLLLDDDIGIVSLGGRAGCGKTVLALAAALDLTIEQSRFHKILVFRPLFAVGGQDLGYLPGSEAEKMSPWAAGITDALGAFCEPFTVEHIFDEGIIEVLPLTHIRGRTFTNSIVIIEEAQNFERHHILSTISRVGSGSRVFLTHDVAQRDNLRVGRDDGIATIVSRLKGHSLFAHVSLTRSERSPIAEVAGQLLDEF</sequence>
<dbReference type="SUPFAM" id="SSF52540">
    <property type="entry name" value="P-loop containing nucleoside triphosphate hydrolases"/>
    <property type="match status" value="1"/>
</dbReference>
<keyword evidence="1" id="KW-0547">Nucleotide-binding</keyword>
<dbReference type="EMBL" id="CAEZYR010000172">
    <property type="protein sequence ID" value="CAB4769615.1"/>
    <property type="molecule type" value="Genomic_DNA"/>
</dbReference>
<dbReference type="GO" id="GO:0005829">
    <property type="term" value="C:cytosol"/>
    <property type="evidence" value="ECO:0007669"/>
    <property type="project" value="TreeGrafter"/>
</dbReference>
<feature type="domain" description="PhoH-like protein" evidence="3">
    <location>
        <begin position="114"/>
        <end position="306"/>
    </location>
</feature>
<proteinExistence type="predicted"/>